<dbReference type="FunCoup" id="A0A540VM38">
    <property type="interactions" value="191"/>
</dbReference>
<keyword evidence="7" id="KW-1133">Transmembrane helix</keyword>
<gene>
    <name evidence="9" type="ORF">FKZ61_00125</name>
</gene>
<dbReference type="CDD" id="cd02966">
    <property type="entry name" value="TlpA_like_family"/>
    <property type="match status" value="1"/>
</dbReference>
<evidence type="ECO:0000256" key="2">
    <source>
        <dbReference type="ARBA" id="ARBA00022748"/>
    </source>
</evidence>
<evidence type="ECO:0000256" key="1">
    <source>
        <dbReference type="ARBA" id="ARBA00004196"/>
    </source>
</evidence>
<dbReference type="Proteomes" id="UP000317371">
    <property type="component" value="Unassembled WGS sequence"/>
</dbReference>
<evidence type="ECO:0000256" key="4">
    <source>
        <dbReference type="ARBA" id="ARBA00023157"/>
    </source>
</evidence>
<keyword evidence="5" id="KW-0676">Redox-active center</keyword>
<evidence type="ECO:0000256" key="3">
    <source>
        <dbReference type="ARBA" id="ARBA00022968"/>
    </source>
</evidence>
<dbReference type="InterPro" id="IPR050553">
    <property type="entry name" value="Thioredoxin_ResA/DsbE_sf"/>
</dbReference>
<accession>A0A540VM38</accession>
<dbReference type="GO" id="GO:0016491">
    <property type="term" value="F:oxidoreductase activity"/>
    <property type="evidence" value="ECO:0007669"/>
    <property type="project" value="InterPro"/>
</dbReference>
<keyword evidence="2" id="KW-0201">Cytochrome c-type biogenesis</keyword>
<dbReference type="PANTHER" id="PTHR42852">
    <property type="entry name" value="THIOL:DISULFIDE INTERCHANGE PROTEIN DSBE"/>
    <property type="match status" value="1"/>
</dbReference>
<proteinExistence type="predicted"/>
<dbReference type="Pfam" id="PF00578">
    <property type="entry name" value="AhpC-TSA"/>
    <property type="match status" value="1"/>
</dbReference>
<dbReference type="EMBL" id="VIGC01000001">
    <property type="protein sequence ID" value="TQE97825.1"/>
    <property type="molecule type" value="Genomic_DNA"/>
</dbReference>
<feature type="transmembrane region" description="Helical" evidence="7">
    <location>
        <begin position="52"/>
        <end position="73"/>
    </location>
</feature>
<protein>
    <submittedName>
        <fullName evidence="9">TlpA family protein disulfide reductase</fullName>
    </submittedName>
</protein>
<dbReference type="GO" id="GO:0017004">
    <property type="term" value="P:cytochrome complex assembly"/>
    <property type="evidence" value="ECO:0007669"/>
    <property type="project" value="UniProtKB-KW"/>
</dbReference>
<feature type="domain" description="Thioredoxin" evidence="8">
    <location>
        <begin position="80"/>
        <end position="219"/>
    </location>
</feature>
<dbReference type="PROSITE" id="PS51352">
    <property type="entry name" value="THIOREDOXIN_2"/>
    <property type="match status" value="1"/>
</dbReference>
<sequence>MGRRMKTSTPASWKRSWPAMAELTRHDPGPEDDGVASLPSTTTAGHPRSVTLWRLVIIGIFLIFVAVLALRLWQTKASEHRAAGLAPPFTVTTFDGETISLEDLRGKGVVLNFWASWCDPCREEAPLLEQTWRRERDNGIIFIGLDYLDQEPAARAYLAEYDITYPNGPDLRSQAARRYGIKGVPETFFIDPEGRIIGIVIGPIQSQAQMDQYLNQIRPRRE</sequence>
<feature type="region of interest" description="Disordered" evidence="6">
    <location>
        <begin position="23"/>
        <end position="42"/>
    </location>
</feature>
<keyword evidence="4" id="KW-1015">Disulfide bond</keyword>
<keyword evidence="10" id="KW-1185">Reference proteome</keyword>
<keyword evidence="7" id="KW-0812">Transmembrane</keyword>
<dbReference type="InterPro" id="IPR036249">
    <property type="entry name" value="Thioredoxin-like_sf"/>
</dbReference>
<keyword evidence="3" id="KW-0735">Signal-anchor</keyword>
<dbReference type="Gene3D" id="3.40.30.10">
    <property type="entry name" value="Glutaredoxin"/>
    <property type="match status" value="1"/>
</dbReference>
<dbReference type="InParanoid" id="A0A540VM38"/>
<evidence type="ECO:0000259" key="8">
    <source>
        <dbReference type="PROSITE" id="PS51352"/>
    </source>
</evidence>
<dbReference type="GO" id="GO:0016209">
    <property type="term" value="F:antioxidant activity"/>
    <property type="evidence" value="ECO:0007669"/>
    <property type="project" value="InterPro"/>
</dbReference>
<evidence type="ECO:0000256" key="5">
    <source>
        <dbReference type="ARBA" id="ARBA00023284"/>
    </source>
</evidence>
<evidence type="ECO:0000256" key="6">
    <source>
        <dbReference type="SAM" id="MobiDB-lite"/>
    </source>
</evidence>
<evidence type="ECO:0000313" key="10">
    <source>
        <dbReference type="Proteomes" id="UP000317371"/>
    </source>
</evidence>
<keyword evidence="7" id="KW-0472">Membrane</keyword>
<comment type="subcellular location">
    <subcellularLocation>
        <location evidence="1">Cell envelope</location>
    </subcellularLocation>
</comment>
<dbReference type="SUPFAM" id="SSF52833">
    <property type="entry name" value="Thioredoxin-like"/>
    <property type="match status" value="1"/>
</dbReference>
<dbReference type="InterPro" id="IPR013766">
    <property type="entry name" value="Thioredoxin_domain"/>
</dbReference>
<name>A0A540VM38_9CHLR</name>
<dbReference type="AlphaFoldDB" id="A0A540VM38"/>
<reference evidence="9 10" key="1">
    <citation type="submission" date="2019-06" db="EMBL/GenBank/DDBJ databases">
        <title>Genome sequence of Litorilinea aerophila BAA-2444.</title>
        <authorList>
            <person name="Maclea K.S."/>
            <person name="Maurais E.G."/>
            <person name="Iannazzi L.C."/>
        </authorList>
    </citation>
    <scope>NUCLEOTIDE SEQUENCE [LARGE SCALE GENOMIC DNA]</scope>
    <source>
        <strain evidence="9 10">ATCC BAA-2444</strain>
    </source>
</reference>
<dbReference type="PANTHER" id="PTHR42852:SF6">
    <property type="entry name" value="THIOL:DISULFIDE INTERCHANGE PROTEIN DSBE"/>
    <property type="match status" value="1"/>
</dbReference>
<dbReference type="InterPro" id="IPR000866">
    <property type="entry name" value="AhpC/TSA"/>
</dbReference>
<evidence type="ECO:0000313" key="9">
    <source>
        <dbReference type="EMBL" id="TQE97825.1"/>
    </source>
</evidence>
<dbReference type="GO" id="GO:0030313">
    <property type="term" value="C:cell envelope"/>
    <property type="evidence" value="ECO:0007669"/>
    <property type="project" value="UniProtKB-SubCell"/>
</dbReference>
<dbReference type="OrthoDB" id="25753at2"/>
<comment type="caution">
    <text evidence="9">The sequence shown here is derived from an EMBL/GenBank/DDBJ whole genome shotgun (WGS) entry which is preliminary data.</text>
</comment>
<organism evidence="9 10">
    <name type="scientific">Litorilinea aerophila</name>
    <dbReference type="NCBI Taxonomy" id="1204385"/>
    <lineage>
        <taxon>Bacteria</taxon>
        <taxon>Bacillati</taxon>
        <taxon>Chloroflexota</taxon>
        <taxon>Caldilineae</taxon>
        <taxon>Caldilineales</taxon>
        <taxon>Caldilineaceae</taxon>
        <taxon>Litorilinea</taxon>
    </lineage>
</organism>
<evidence type="ECO:0000256" key="7">
    <source>
        <dbReference type="SAM" id="Phobius"/>
    </source>
</evidence>